<accession>A0ABU7JC44</accession>
<evidence type="ECO:0000313" key="4">
    <source>
        <dbReference type="Proteomes" id="UP001339167"/>
    </source>
</evidence>
<proteinExistence type="inferred from homology"/>
<sequence length="92" mass="10558">MANYKLSELADEDIQEIAAKTLTTWGFKQTRIYLETLHKAMLMLADTPSLGKSREELFTKAKSFPVGKHIVFYKRCSDGIEVAESYINIWII</sequence>
<dbReference type="InterPro" id="IPR035093">
    <property type="entry name" value="RelE/ParE_toxin_dom_sf"/>
</dbReference>
<dbReference type="Pfam" id="PF05016">
    <property type="entry name" value="ParE_toxin"/>
    <property type="match status" value="1"/>
</dbReference>
<dbReference type="Gene3D" id="3.30.2310.20">
    <property type="entry name" value="RelE-like"/>
    <property type="match status" value="1"/>
</dbReference>
<keyword evidence="4" id="KW-1185">Reference proteome</keyword>
<protein>
    <recommendedName>
        <fullName evidence="2">Toxin</fullName>
    </recommendedName>
</protein>
<name>A0ABU7JC44_9GAMM</name>
<dbReference type="InterPro" id="IPR028344">
    <property type="entry name" value="ParE1/4"/>
</dbReference>
<dbReference type="Proteomes" id="UP001339167">
    <property type="component" value="Unassembled WGS sequence"/>
</dbReference>
<dbReference type="PIRSF" id="PIRSF029218">
    <property type="entry name" value="ParE"/>
    <property type="match status" value="1"/>
</dbReference>
<comment type="similarity">
    <text evidence="2">Belongs to the RelE toxin family.</text>
</comment>
<comment type="caution">
    <text evidence="3">The sequence shown here is derived from an EMBL/GenBank/DDBJ whole genome shotgun (WGS) entry which is preliminary data.</text>
</comment>
<organism evidence="3 4">
    <name type="scientific">Alkalimonas mucilaginosa</name>
    <dbReference type="NCBI Taxonomy" id="3057676"/>
    <lineage>
        <taxon>Bacteria</taxon>
        <taxon>Pseudomonadati</taxon>
        <taxon>Pseudomonadota</taxon>
        <taxon>Gammaproteobacteria</taxon>
        <taxon>Alkalimonas</taxon>
    </lineage>
</organism>
<evidence type="ECO:0000256" key="2">
    <source>
        <dbReference type="PIRNR" id="PIRNR029218"/>
    </source>
</evidence>
<dbReference type="EMBL" id="JAUGZK010000002">
    <property type="protein sequence ID" value="MEE2023267.1"/>
    <property type="molecule type" value="Genomic_DNA"/>
</dbReference>
<evidence type="ECO:0000313" key="3">
    <source>
        <dbReference type="EMBL" id="MEE2023267.1"/>
    </source>
</evidence>
<reference evidence="3 4" key="1">
    <citation type="submission" date="2023-06" db="EMBL/GenBank/DDBJ databases">
        <title>Alkalimonas sp., MEB004 an alkaliphilic bacterium isolated from Lonar Lake, India.</title>
        <authorList>
            <person name="Joshi A."/>
            <person name="Thite S."/>
        </authorList>
    </citation>
    <scope>NUCLEOTIDE SEQUENCE [LARGE SCALE GENOMIC DNA]</scope>
    <source>
        <strain evidence="3 4">MEB004</strain>
    </source>
</reference>
<evidence type="ECO:0000256" key="1">
    <source>
        <dbReference type="ARBA" id="ARBA00022649"/>
    </source>
</evidence>
<keyword evidence="1" id="KW-1277">Toxin-antitoxin system</keyword>
<dbReference type="InterPro" id="IPR007712">
    <property type="entry name" value="RelE/ParE_toxin"/>
</dbReference>
<gene>
    <name evidence="3" type="ORF">QWF21_03345</name>
</gene>
<dbReference type="RefSeq" id="WP_330086623.1">
    <property type="nucleotide sequence ID" value="NZ_JAUGZK010000002.1"/>
</dbReference>